<sequence length="150" mass="16407">METIEGLSEKQNLIYAEVSHLSIWHYLSWDSPLDSLNNDAGLAEVLDTYGYFLDVNPLIPGLNVDVPQVLCNLSGLDFHSLAEVVNELADWKATQTLDQHVDQGSGLSASDLLEVLVATNGSLPMGDVLPLHKLVVAQLAYRDFNAESND</sequence>
<geneLocation type="plasmid" evidence="1 2">
    <name>unnamed</name>
</geneLocation>
<protein>
    <submittedName>
        <fullName evidence="1">Uncharacterized protein</fullName>
    </submittedName>
</protein>
<dbReference type="AlphaFoldDB" id="A0A517D8N2"/>
<dbReference type="Proteomes" id="UP000316394">
    <property type="component" value="Plasmid unnamed"/>
</dbReference>
<dbReference type="RefSeq" id="WP_144228055.1">
    <property type="nucleotide sequence ID" value="NZ_CP041677.1"/>
</dbReference>
<accession>A0A517D8N2</accession>
<evidence type="ECO:0000313" key="2">
    <source>
        <dbReference type="Proteomes" id="UP000316394"/>
    </source>
</evidence>
<evidence type="ECO:0000313" key="1">
    <source>
        <dbReference type="EMBL" id="QDR73705.1"/>
    </source>
</evidence>
<dbReference type="EMBL" id="CP041677">
    <property type="protein sequence ID" value="QDR73705.1"/>
    <property type="molecule type" value="Genomic_DNA"/>
</dbReference>
<keyword evidence="1" id="KW-0614">Plasmid</keyword>
<gene>
    <name evidence="1" type="ORF">FOD75_11485</name>
</gene>
<organism evidence="1 2">
    <name type="scientific">Limosilactobacillus reuteri</name>
    <name type="common">Lactobacillus reuteri</name>
    <dbReference type="NCBI Taxonomy" id="1598"/>
    <lineage>
        <taxon>Bacteria</taxon>
        <taxon>Bacillati</taxon>
        <taxon>Bacillota</taxon>
        <taxon>Bacilli</taxon>
        <taxon>Lactobacillales</taxon>
        <taxon>Lactobacillaceae</taxon>
        <taxon>Limosilactobacillus</taxon>
    </lineage>
</organism>
<name>A0A517D8N2_LIMRT</name>
<proteinExistence type="predicted"/>
<reference evidence="1 2" key="1">
    <citation type="submission" date="2019-07" db="EMBL/GenBank/DDBJ databases">
        <title>Gastrointestinal microbiota of Peromyscus leucopus, the white-footed mouse.</title>
        <authorList>
            <person name="Milovic A."/>
            <person name="Bassam K."/>
            <person name="Barbour A.G."/>
        </authorList>
    </citation>
    <scope>NUCLEOTIDE SEQUENCE [LARGE SCALE GENOMIC DNA]</scope>
    <source>
        <strain evidence="1 2">LL7</strain>
        <plasmid evidence="1 2">unnamed</plasmid>
    </source>
</reference>